<feature type="region of interest" description="Disordered" evidence="1">
    <location>
        <begin position="51"/>
        <end position="186"/>
    </location>
</feature>
<proteinExistence type="predicted"/>
<name>A0AAD6WKR4_9AGAR</name>
<evidence type="ECO:0000313" key="2">
    <source>
        <dbReference type="EMBL" id="KAJ7017483.1"/>
    </source>
</evidence>
<accession>A0AAD6WKR4</accession>
<feature type="compositionally biased region" description="Low complexity" evidence="1">
    <location>
        <begin position="168"/>
        <end position="179"/>
    </location>
</feature>
<dbReference type="Proteomes" id="UP001218188">
    <property type="component" value="Unassembled WGS sequence"/>
</dbReference>
<feature type="compositionally biased region" description="Low complexity" evidence="1">
    <location>
        <begin position="56"/>
        <end position="83"/>
    </location>
</feature>
<comment type="caution">
    <text evidence="2">The sequence shown here is derived from an EMBL/GenBank/DDBJ whole genome shotgun (WGS) entry which is preliminary data.</text>
</comment>
<feature type="compositionally biased region" description="Low complexity" evidence="1">
    <location>
        <begin position="125"/>
        <end position="150"/>
    </location>
</feature>
<sequence>MSTSASERSLFVTLAAQAMSSVGFSVSLVLVFNTGPYYPYGNTPQTLETWRESAVESDSSNSSPRPSLSLSRTFRTRRSSGTSVPDVTPIITAPTSDSKHGRKGSGSFIPPWAFRRASGSKNAVASPSTTTTAPAAPSSSPSLPLAPTPSYFTRKASRRVSTPVPRTQPYAHPYYAQPPIEDDPSIAHLRSQPQFGLSTEREYHHHDCVRF</sequence>
<gene>
    <name evidence="2" type="ORF">C8F04DRAFT_1405868</name>
</gene>
<dbReference type="EMBL" id="JARJCM010000402">
    <property type="protein sequence ID" value="KAJ7017483.1"/>
    <property type="molecule type" value="Genomic_DNA"/>
</dbReference>
<dbReference type="AlphaFoldDB" id="A0AAD6WKR4"/>
<evidence type="ECO:0000256" key="1">
    <source>
        <dbReference type="SAM" id="MobiDB-lite"/>
    </source>
</evidence>
<protein>
    <submittedName>
        <fullName evidence="2">Uncharacterized protein</fullName>
    </submittedName>
</protein>
<reference evidence="2" key="1">
    <citation type="submission" date="2023-03" db="EMBL/GenBank/DDBJ databases">
        <title>Massive genome expansion in bonnet fungi (Mycena s.s.) driven by repeated elements and novel gene families across ecological guilds.</title>
        <authorList>
            <consortium name="Lawrence Berkeley National Laboratory"/>
            <person name="Harder C.B."/>
            <person name="Miyauchi S."/>
            <person name="Viragh M."/>
            <person name="Kuo A."/>
            <person name="Thoen E."/>
            <person name="Andreopoulos B."/>
            <person name="Lu D."/>
            <person name="Skrede I."/>
            <person name="Drula E."/>
            <person name="Henrissat B."/>
            <person name="Morin E."/>
            <person name="Kohler A."/>
            <person name="Barry K."/>
            <person name="LaButti K."/>
            <person name="Morin E."/>
            <person name="Salamov A."/>
            <person name="Lipzen A."/>
            <person name="Mereny Z."/>
            <person name="Hegedus B."/>
            <person name="Baldrian P."/>
            <person name="Stursova M."/>
            <person name="Weitz H."/>
            <person name="Taylor A."/>
            <person name="Grigoriev I.V."/>
            <person name="Nagy L.G."/>
            <person name="Martin F."/>
            <person name="Kauserud H."/>
        </authorList>
    </citation>
    <scope>NUCLEOTIDE SEQUENCE</scope>
    <source>
        <strain evidence="2">CBHHK200</strain>
    </source>
</reference>
<evidence type="ECO:0000313" key="3">
    <source>
        <dbReference type="Proteomes" id="UP001218188"/>
    </source>
</evidence>
<organism evidence="2 3">
    <name type="scientific">Mycena alexandri</name>
    <dbReference type="NCBI Taxonomy" id="1745969"/>
    <lineage>
        <taxon>Eukaryota</taxon>
        <taxon>Fungi</taxon>
        <taxon>Dikarya</taxon>
        <taxon>Basidiomycota</taxon>
        <taxon>Agaricomycotina</taxon>
        <taxon>Agaricomycetes</taxon>
        <taxon>Agaricomycetidae</taxon>
        <taxon>Agaricales</taxon>
        <taxon>Marasmiineae</taxon>
        <taxon>Mycenaceae</taxon>
        <taxon>Mycena</taxon>
    </lineage>
</organism>
<keyword evidence="3" id="KW-1185">Reference proteome</keyword>